<feature type="domain" description="Glycosyltransferase RgtA/B/C/D-like" evidence="9">
    <location>
        <begin position="69"/>
        <end position="230"/>
    </location>
</feature>
<keyword evidence="5 8" id="KW-0812">Transmembrane</keyword>
<feature type="transmembrane region" description="Helical" evidence="8">
    <location>
        <begin position="349"/>
        <end position="371"/>
    </location>
</feature>
<evidence type="ECO:0000313" key="10">
    <source>
        <dbReference type="EMBL" id="MBK8525229.1"/>
    </source>
</evidence>
<keyword evidence="6 8" id="KW-1133">Transmembrane helix</keyword>
<dbReference type="GO" id="GO:0005886">
    <property type="term" value="C:plasma membrane"/>
    <property type="evidence" value="ECO:0007669"/>
    <property type="project" value="UniProtKB-SubCell"/>
</dbReference>
<evidence type="ECO:0000256" key="3">
    <source>
        <dbReference type="ARBA" id="ARBA00022676"/>
    </source>
</evidence>
<comment type="subcellular location">
    <subcellularLocation>
        <location evidence="1">Cell membrane</location>
        <topology evidence="1">Multi-pass membrane protein</topology>
    </subcellularLocation>
</comment>
<dbReference type="EMBL" id="JADJUC010000028">
    <property type="protein sequence ID" value="MBK8525229.1"/>
    <property type="molecule type" value="Genomic_DNA"/>
</dbReference>
<evidence type="ECO:0000313" key="11">
    <source>
        <dbReference type="Proteomes" id="UP000886689"/>
    </source>
</evidence>
<sequence length="540" mass="59452">MNIEETKGISSERSMLLLALGLLALLTGVAIFARPMTPIDETRYISVAWEMWLRGDWLVPYKNGAPYSHKPPLMMWLYQIGWAIFGVSEWWPRLVSPLFSASGLFLTMGLAHRLWPKHAGLGGRAVLILASSLLWIFFSTSAMFDVMLACFTLLGLHGILTAAEGRALKGFALLGLAIGLGVLAKGPVILLHTLPVAVLAPWWNPGLAWKRWAAGVVGAVLLGAAIALAWAIPAGFAGGEEYQRAIFWGQTADRMVQSFAHKRPLWWYLPLLPIMFFPWLVWPGLWRAYRDLARQGLDRGARFCLAWMLPVCVAFSLISGKQMHYLIPIFPAFALLSARALASSVRGSLWLPAFLAVLVGAGLYALALGRVTLPKNSLAELPLFWPALVLIAVMPALWYWARRSTRLLPVLTVVGVIFAALLQLSLTSAFHADYDVRPFAGAIRQAQEAGRVVANGDFYHDQFHFAGRLRQPLVAFEDDKKMAGWLTAHPDALAVLYLKNDKRLQGLSVVAVHRYIGGVAALLEAPVAISLLPPAEDKKQ</sequence>
<evidence type="ECO:0000256" key="7">
    <source>
        <dbReference type="ARBA" id="ARBA00023136"/>
    </source>
</evidence>
<proteinExistence type="predicted"/>
<dbReference type="PANTHER" id="PTHR33908:SF3">
    <property type="entry name" value="UNDECAPRENYL PHOSPHATE-ALPHA-4-AMINO-4-DEOXY-L-ARABINOSE ARABINOSYL TRANSFERASE"/>
    <property type="match status" value="1"/>
</dbReference>
<feature type="transmembrane region" description="Helical" evidence="8">
    <location>
        <begin position="127"/>
        <end position="160"/>
    </location>
</feature>
<feature type="transmembrane region" description="Helical" evidence="8">
    <location>
        <begin position="172"/>
        <end position="200"/>
    </location>
</feature>
<feature type="transmembrane region" description="Helical" evidence="8">
    <location>
        <begin position="265"/>
        <end position="289"/>
    </location>
</feature>
<dbReference type="AlphaFoldDB" id="A0A9D7K2H6"/>
<accession>A0A9D7K2H6</accession>
<evidence type="ECO:0000256" key="8">
    <source>
        <dbReference type="SAM" id="Phobius"/>
    </source>
</evidence>
<feature type="transmembrane region" description="Helical" evidence="8">
    <location>
        <begin position="301"/>
        <end position="319"/>
    </location>
</feature>
<protein>
    <submittedName>
        <fullName evidence="10">Glycosyltransferase family 39 protein</fullName>
    </submittedName>
</protein>
<feature type="transmembrane region" description="Helical" evidence="8">
    <location>
        <begin position="15"/>
        <end position="33"/>
    </location>
</feature>
<organism evidence="10 11">
    <name type="scientific">Candidatus Proximibacter danicus</name>
    <dbReference type="NCBI Taxonomy" id="2954365"/>
    <lineage>
        <taxon>Bacteria</taxon>
        <taxon>Pseudomonadati</taxon>
        <taxon>Pseudomonadota</taxon>
        <taxon>Betaproteobacteria</taxon>
        <taxon>Candidatus Proximibacter</taxon>
    </lineage>
</organism>
<dbReference type="Pfam" id="PF13231">
    <property type="entry name" value="PMT_2"/>
    <property type="match status" value="1"/>
</dbReference>
<evidence type="ECO:0000256" key="1">
    <source>
        <dbReference type="ARBA" id="ARBA00004651"/>
    </source>
</evidence>
<feature type="transmembrane region" description="Helical" evidence="8">
    <location>
        <begin position="383"/>
        <end position="400"/>
    </location>
</feature>
<keyword evidence="3" id="KW-0328">Glycosyltransferase</keyword>
<evidence type="ECO:0000256" key="5">
    <source>
        <dbReference type="ARBA" id="ARBA00022692"/>
    </source>
</evidence>
<keyword evidence="4" id="KW-0808">Transferase</keyword>
<dbReference type="PANTHER" id="PTHR33908">
    <property type="entry name" value="MANNOSYLTRANSFERASE YKCB-RELATED"/>
    <property type="match status" value="1"/>
</dbReference>
<evidence type="ECO:0000259" key="9">
    <source>
        <dbReference type="Pfam" id="PF13231"/>
    </source>
</evidence>
<evidence type="ECO:0000256" key="6">
    <source>
        <dbReference type="ARBA" id="ARBA00022989"/>
    </source>
</evidence>
<evidence type="ECO:0000256" key="4">
    <source>
        <dbReference type="ARBA" id="ARBA00022679"/>
    </source>
</evidence>
<dbReference type="InterPro" id="IPR050297">
    <property type="entry name" value="LipidA_mod_glycosyltrf_83"/>
</dbReference>
<name>A0A9D7K2H6_9PROT</name>
<comment type="caution">
    <text evidence="10">The sequence shown here is derived from an EMBL/GenBank/DDBJ whole genome shotgun (WGS) entry which is preliminary data.</text>
</comment>
<feature type="transmembrane region" description="Helical" evidence="8">
    <location>
        <begin position="212"/>
        <end position="232"/>
    </location>
</feature>
<dbReference type="InterPro" id="IPR038731">
    <property type="entry name" value="RgtA/B/C-like"/>
</dbReference>
<dbReference type="Proteomes" id="UP000886689">
    <property type="component" value="Unassembled WGS sequence"/>
</dbReference>
<dbReference type="GO" id="GO:0016763">
    <property type="term" value="F:pentosyltransferase activity"/>
    <property type="evidence" value="ECO:0007669"/>
    <property type="project" value="TreeGrafter"/>
</dbReference>
<dbReference type="GO" id="GO:0009103">
    <property type="term" value="P:lipopolysaccharide biosynthetic process"/>
    <property type="evidence" value="ECO:0007669"/>
    <property type="project" value="TreeGrafter"/>
</dbReference>
<feature type="transmembrane region" description="Helical" evidence="8">
    <location>
        <begin position="407"/>
        <end position="426"/>
    </location>
</feature>
<keyword evidence="7 8" id="KW-0472">Membrane</keyword>
<evidence type="ECO:0000256" key="2">
    <source>
        <dbReference type="ARBA" id="ARBA00022475"/>
    </source>
</evidence>
<gene>
    <name evidence="10" type="ORF">IPL58_15055</name>
</gene>
<reference evidence="10" key="1">
    <citation type="submission" date="2020-10" db="EMBL/GenBank/DDBJ databases">
        <title>Connecting structure to function with the recovery of over 1000 high-quality activated sludge metagenome-assembled genomes encoding full-length rRNA genes using long-read sequencing.</title>
        <authorList>
            <person name="Singleton C.M."/>
            <person name="Petriglieri F."/>
            <person name="Kristensen J.M."/>
            <person name="Kirkegaard R.H."/>
            <person name="Michaelsen T.Y."/>
            <person name="Andersen M.H."/>
            <person name="Karst S.M."/>
            <person name="Dueholm M.S."/>
            <person name="Nielsen P.H."/>
            <person name="Albertsen M."/>
        </authorList>
    </citation>
    <scope>NUCLEOTIDE SEQUENCE</scope>
    <source>
        <strain evidence="10">Hirt_18-Q3-R61-65_BATAC.395</strain>
    </source>
</reference>
<dbReference type="GO" id="GO:0010041">
    <property type="term" value="P:response to iron(III) ion"/>
    <property type="evidence" value="ECO:0007669"/>
    <property type="project" value="TreeGrafter"/>
</dbReference>
<keyword evidence="2" id="KW-1003">Cell membrane</keyword>
<feature type="transmembrane region" description="Helical" evidence="8">
    <location>
        <begin position="325"/>
        <end position="342"/>
    </location>
</feature>